<proteinExistence type="predicted"/>
<dbReference type="PIRSF" id="PIRSF018266">
    <property type="entry name" value="FecR"/>
    <property type="match status" value="1"/>
</dbReference>
<evidence type="ECO:0000259" key="3">
    <source>
        <dbReference type="Pfam" id="PF16344"/>
    </source>
</evidence>
<dbReference type="GO" id="GO:0016989">
    <property type="term" value="F:sigma factor antagonist activity"/>
    <property type="evidence" value="ECO:0007669"/>
    <property type="project" value="TreeGrafter"/>
</dbReference>
<gene>
    <name evidence="4" type="ORF">SAMN05216490_3185</name>
</gene>
<feature type="domain" description="Protein FecR C-terminal" evidence="3">
    <location>
        <begin position="254"/>
        <end position="322"/>
    </location>
</feature>
<dbReference type="Gene3D" id="3.55.50.30">
    <property type="match status" value="1"/>
</dbReference>
<dbReference type="EMBL" id="LT629740">
    <property type="protein sequence ID" value="SDT35278.1"/>
    <property type="molecule type" value="Genomic_DNA"/>
</dbReference>
<sequence>MDEKEFQQKLIQRYLNNQCTDEELEAFFHLIEKGLITDALIQEMDVLLNTDEDTSHQDVQLYPDAEKRKLNLRRLLGYAAMLLLCFSTCFYFVQHRIHPINTAELVKYDTVETQRGEIKRIELADKSVLFLNAHSRLRYPEKFSNKLREVDLLEGEVYCAIYHDKNKPFIVRSGNINTQVLGTAFNISFYKYLKSVSISVTQGKVSVTAPGQNSKLNKSILLPGDKISINKLSGKTTYSKIAMADDAMGWTSGKLIFDNKSLGEVANVLSDRFNTEIGFADNSIMHYHITATFNSTDHLLDIIKMLCISNKLRYHVTDKKIVLMFN</sequence>
<reference evidence="4 5" key="1">
    <citation type="submission" date="2016-10" db="EMBL/GenBank/DDBJ databases">
        <authorList>
            <person name="de Groot N.N."/>
        </authorList>
    </citation>
    <scope>NUCLEOTIDE SEQUENCE [LARGE SCALE GENOMIC DNA]</scope>
    <source>
        <strain evidence="4 5">MP1X4</strain>
    </source>
</reference>
<evidence type="ECO:0000256" key="1">
    <source>
        <dbReference type="SAM" id="Phobius"/>
    </source>
</evidence>
<dbReference type="Pfam" id="PF04773">
    <property type="entry name" value="FecR"/>
    <property type="match status" value="1"/>
</dbReference>
<dbReference type="PANTHER" id="PTHR30273">
    <property type="entry name" value="PERIPLASMIC SIGNAL SENSOR AND SIGMA FACTOR ACTIVATOR FECR-RELATED"/>
    <property type="match status" value="1"/>
</dbReference>
<keyword evidence="5" id="KW-1185">Reference proteome</keyword>
<keyword evidence="1" id="KW-0472">Membrane</keyword>
<dbReference type="InterPro" id="IPR006860">
    <property type="entry name" value="FecR"/>
</dbReference>
<evidence type="ECO:0000313" key="4">
    <source>
        <dbReference type="EMBL" id="SDT35278.1"/>
    </source>
</evidence>
<dbReference type="STRING" id="652787.SAMN05216490_3185"/>
<dbReference type="Gene3D" id="2.60.120.1440">
    <property type="match status" value="1"/>
</dbReference>
<keyword evidence="1" id="KW-0812">Transmembrane</keyword>
<dbReference type="Proteomes" id="UP000199679">
    <property type="component" value="Chromosome I"/>
</dbReference>
<dbReference type="InterPro" id="IPR012373">
    <property type="entry name" value="Ferrdict_sens_TM"/>
</dbReference>
<dbReference type="PANTHER" id="PTHR30273:SF2">
    <property type="entry name" value="PROTEIN FECR"/>
    <property type="match status" value="1"/>
</dbReference>
<feature type="transmembrane region" description="Helical" evidence="1">
    <location>
        <begin position="75"/>
        <end position="93"/>
    </location>
</feature>
<name>A0A1H1ZNH8_MUCMA</name>
<keyword evidence="1" id="KW-1133">Transmembrane helix</keyword>
<organism evidence="4 5">
    <name type="scientific">Mucilaginibacter mallensis</name>
    <dbReference type="NCBI Taxonomy" id="652787"/>
    <lineage>
        <taxon>Bacteria</taxon>
        <taxon>Pseudomonadati</taxon>
        <taxon>Bacteroidota</taxon>
        <taxon>Sphingobacteriia</taxon>
        <taxon>Sphingobacteriales</taxon>
        <taxon>Sphingobacteriaceae</taxon>
        <taxon>Mucilaginibacter</taxon>
    </lineage>
</organism>
<protein>
    <submittedName>
        <fullName evidence="4">FecR family protein</fullName>
    </submittedName>
</protein>
<dbReference type="AlphaFoldDB" id="A0A1H1ZNH8"/>
<dbReference type="Pfam" id="PF16344">
    <property type="entry name" value="FecR_C"/>
    <property type="match status" value="1"/>
</dbReference>
<evidence type="ECO:0000259" key="2">
    <source>
        <dbReference type="Pfam" id="PF04773"/>
    </source>
</evidence>
<feature type="domain" description="FecR protein" evidence="2">
    <location>
        <begin position="109"/>
        <end position="205"/>
    </location>
</feature>
<accession>A0A1H1ZNH8</accession>
<evidence type="ECO:0000313" key="5">
    <source>
        <dbReference type="Proteomes" id="UP000199679"/>
    </source>
</evidence>
<dbReference type="RefSeq" id="WP_091374900.1">
    <property type="nucleotide sequence ID" value="NZ_LT629740.1"/>
</dbReference>
<dbReference type="InterPro" id="IPR032508">
    <property type="entry name" value="FecR_C"/>
</dbReference>
<dbReference type="OrthoDB" id="697544at2"/>